<feature type="transmembrane region" description="Helical" evidence="7">
    <location>
        <begin position="322"/>
        <end position="342"/>
    </location>
</feature>
<dbReference type="GO" id="GO:0005886">
    <property type="term" value="C:plasma membrane"/>
    <property type="evidence" value="ECO:0007669"/>
    <property type="project" value="UniProtKB-SubCell"/>
</dbReference>
<feature type="domain" description="Major facilitator superfamily (MFS) profile" evidence="8">
    <location>
        <begin position="24"/>
        <end position="411"/>
    </location>
</feature>
<feature type="transmembrane region" description="Helical" evidence="7">
    <location>
        <begin position="229"/>
        <end position="252"/>
    </location>
</feature>
<evidence type="ECO:0000256" key="3">
    <source>
        <dbReference type="ARBA" id="ARBA00022475"/>
    </source>
</evidence>
<accession>A0A2R5F1C3</accession>
<sequence length="416" mass="44195">MSRAQAHGKRTSNATKETKSSWLQYAAFATVPLVLVLGNSILVPILPDIAEAMSLSKFQSSLVITLFSVSAALFIPIIGYISDRMSRKAVILPALAIYGGAGILAGLGAVWESYGILIGARALQGMAAAGTAPIAMALVGDLYQDGEESEALGLIEASNGAGKVISPILGSLLGLWSWYAPFFAFPLFCAGSFCAVLWLIHEPKHEGKPTPFKTYWKEMKAIYAKEGKWLFTAYLAGSLGLFILFGVLFYLSDMAEKPPLSIDGVAKGGLLAIPLLGLVITAYLTGKGIRKNGDRMKVLMLSGIGLMSLSLTAASIWHSAFIALIIFITLCSIGTGLLLPCLNTLITGSVDRSHRGMVTSLYNSLRFLGVAIGPPFFSWMADKSVTGLFVILTLLSAGLLIAVALTIKPPKRQSKA</sequence>
<gene>
    <name evidence="9" type="ORF">PAT3040_07114</name>
</gene>
<keyword evidence="6 7" id="KW-0472">Membrane</keyword>
<name>A0A2R5F1C3_9BACL</name>
<comment type="subcellular location">
    <subcellularLocation>
        <location evidence="1">Cell membrane</location>
        <topology evidence="1">Multi-pass membrane protein</topology>
    </subcellularLocation>
</comment>
<evidence type="ECO:0000256" key="7">
    <source>
        <dbReference type="SAM" id="Phobius"/>
    </source>
</evidence>
<reference evidence="9 10" key="1">
    <citation type="submission" date="2017-08" db="EMBL/GenBank/DDBJ databases">
        <title>Substantial Increase in Enzyme Production by Combined Drug-Resistance Mutations in Paenibacillus agaridevorans.</title>
        <authorList>
            <person name="Tanaka Y."/>
            <person name="Funane K."/>
            <person name="Hosaka T."/>
            <person name="Shiwa Y."/>
            <person name="Fujita N."/>
            <person name="Miyazaki T."/>
            <person name="Yoshikawa H."/>
            <person name="Murakami K."/>
            <person name="Kasahara K."/>
            <person name="Inaoka T."/>
            <person name="Hiraga Y."/>
            <person name="Ochi K."/>
        </authorList>
    </citation>
    <scope>NUCLEOTIDE SEQUENCE [LARGE SCALE GENOMIC DNA]</scope>
    <source>
        <strain evidence="9 10">T-3040</strain>
    </source>
</reference>
<dbReference type="CDD" id="cd17474">
    <property type="entry name" value="MFS_YfmO_like"/>
    <property type="match status" value="1"/>
</dbReference>
<protein>
    <submittedName>
        <fullName evidence="9">MFS transporter</fullName>
    </submittedName>
</protein>
<evidence type="ECO:0000313" key="9">
    <source>
        <dbReference type="EMBL" id="GBG12245.1"/>
    </source>
</evidence>
<dbReference type="InterPro" id="IPR001958">
    <property type="entry name" value="Tet-R_TetA/multi-R_MdtG-like"/>
</dbReference>
<dbReference type="EMBL" id="BDQX01000458">
    <property type="protein sequence ID" value="GBG12245.1"/>
    <property type="molecule type" value="Genomic_DNA"/>
</dbReference>
<feature type="transmembrane region" description="Helical" evidence="7">
    <location>
        <begin position="21"/>
        <end position="46"/>
    </location>
</feature>
<keyword evidence="3" id="KW-1003">Cell membrane</keyword>
<keyword evidence="4 7" id="KW-0812">Transmembrane</keyword>
<feature type="transmembrane region" description="Helical" evidence="7">
    <location>
        <begin position="58"/>
        <end position="78"/>
    </location>
</feature>
<dbReference type="GO" id="GO:0022857">
    <property type="term" value="F:transmembrane transporter activity"/>
    <property type="evidence" value="ECO:0007669"/>
    <property type="project" value="InterPro"/>
</dbReference>
<dbReference type="PANTHER" id="PTHR43124">
    <property type="entry name" value="PURINE EFFLUX PUMP PBUE"/>
    <property type="match status" value="1"/>
</dbReference>
<evidence type="ECO:0000256" key="2">
    <source>
        <dbReference type="ARBA" id="ARBA00022448"/>
    </source>
</evidence>
<feature type="transmembrane region" description="Helical" evidence="7">
    <location>
        <begin position="298"/>
        <end position="316"/>
    </location>
</feature>
<feature type="transmembrane region" description="Helical" evidence="7">
    <location>
        <begin position="264"/>
        <end position="286"/>
    </location>
</feature>
<dbReference type="PANTHER" id="PTHR43124:SF3">
    <property type="entry name" value="CHLORAMPHENICOL EFFLUX PUMP RV0191"/>
    <property type="match status" value="1"/>
</dbReference>
<organism evidence="9 10">
    <name type="scientific">Paenibacillus agaridevorans</name>
    <dbReference type="NCBI Taxonomy" id="171404"/>
    <lineage>
        <taxon>Bacteria</taxon>
        <taxon>Bacillati</taxon>
        <taxon>Bacillota</taxon>
        <taxon>Bacilli</taxon>
        <taxon>Bacillales</taxon>
        <taxon>Paenibacillaceae</taxon>
        <taxon>Paenibacillus</taxon>
    </lineage>
</organism>
<dbReference type="InterPro" id="IPR036259">
    <property type="entry name" value="MFS_trans_sf"/>
</dbReference>
<proteinExistence type="predicted"/>
<dbReference type="Gene3D" id="1.20.1250.20">
    <property type="entry name" value="MFS general substrate transporter like domains"/>
    <property type="match status" value="1"/>
</dbReference>
<keyword evidence="5 7" id="KW-1133">Transmembrane helix</keyword>
<dbReference type="InterPro" id="IPR050189">
    <property type="entry name" value="MFS_Efflux_Transporters"/>
</dbReference>
<dbReference type="AlphaFoldDB" id="A0A2R5F1C3"/>
<dbReference type="PROSITE" id="PS50850">
    <property type="entry name" value="MFS"/>
    <property type="match status" value="1"/>
</dbReference>
<feature type="transmembrane region" description="Helical" evidence="7">
    <location>
        <begin position="363"/>
        <end position="381"/>
    </location>
</feature>
<dbReference type="RefSeq" id="WP_108996293.1">
    <property type="nucleotide sequence ID" value="NZ_BDQX01000458.1"/>
</dbReference>
<evidence type="ECO:0000256" key="6">
    <source>
        <dbReference type="ARBA" id="ARBA00023136"/>
    </source>
</evidence>
<feature type="transmembrane region" description="Helical" evidence="7">
    <location>
        <begin position="178"/>
        <end position="200"/>
    </location>
</feature>
<evidence type="ECO:0000313" key="10">
    <source>
        <dbReference type="Proteomes" id="UP000245202"/>
    </source>
</evidence>
<evidence type="ECO:0000256" key="5">
    <source>
        <dbReference type="ARBA" id="ARBA00022989"/>
    </source>
</evidence>
<dbReference type="Pfam" id="PF07690">
    <property type="entry name" value="MFS_1"/>
    <property type="match status" value="1"/>
</dbReference>
<feature type="transmembrane region" description="Helical" evidence="7">
    <location>
        <begin position="90"/>
        <end position="111"/>
    </location>
</feature>
<evidence type="ECO:0000256" key="1">
    <source>
        <dbReference type="ARBA" id="ARBA00004651"/>
    </source>
</evidence>
<dbReference type="SUPFAM" id="SSF103473">
    <property type="entry name" value="MFS general substrate transporter"/>
    <property type="match status" value="1"/>
</dbReference>
<feature type="transmembrane region" description="Helical" evidence="7">
    <location>
        <begin position="387"/>
        <end position="407"/>
    </location>
</feature>
<dbReference type="InterPro" id="IPR020846">
    <property type="entry name" value="MFS_dom"/>
</dbReference>
<dbReference type="Proteomes" id="UP000245202">
    <property type="component" value="Unassembled WGS sequence"/>
</dbReference>
<keyword evidence="10" id="KW-1185">Reference proteome</keyword>
<dbReference type="InterPro" id="IPR011701">
    <property type="entry name" value="MFS"/>
</dbReference>
<evidence type="ECO:0000256" key="4">
    <source>
        <dbReference type="ARBA" id="ARBA00022692"/>
    </source>
</evidence>
<comment type="caution">
    <text evidence="9">The sequence shown here is derived from an EMBL/GenBank/DDBJ whole genome shotgun (WGS) entry which is preliminary data.</text>
</comment>
<evidence type="ECO:0000259" key="8">
    <source>
        <dbReference type="PROSITE" id="PS50850"/>
    </source>
</evidence>
<dbReference type="PRINTS" id="PR01035">
    <property type="entry name" value="TCRTETA"/>
</dbReference>
<keyword evidence="2" id="KW-0813">Transport</keyword>